<organism evidence="1 2">
    <name type="scientific">Lentinula aciculospora</name>
    <dbReference type="NCBI Taxonomy" id="153920"/>
    <lineage>
        <taxon>Eukaryota</taxon>
        <taxon>Fungi</taxon>
        <taxon>Dikarya</taxon>
        <taxon>Basidiomycota</taxon>
        <taxon>Agaricomycotina</taxon>
        <taxon>Agaricomycetes</taxon>
        <taxon>Agaricomycetidae</taxon>
        <taxon>Agaricales</taxon>
        <taxon>Marasmiineae</taxon>
        <taxon>Omphalotaceae</taxon>
        <taxon>Lentinula</taxon>
    </lineage>
</organism>
<sequence>MYWVAWVPGSLKPDPWHHGVNSRPQTRTSKVECTNGLKRNRNRGHVKSAMRASTSSYVAISTLYREYGMVRKVLLGSIWSGAMIDPQTRKHAATLYARSKGVNIKSLPATICSNKGGCAVCKADNDVQFLEDDLQISRKVGGGGRKARSKSNGVKEKVKENYFGSCWASLFDR</sequence>
<proteinExistence type="predicted"/>
<dbReference type="EMBL" id="JAOTPV010000049">
    <property type="protein sequence ID" value="KAJ4467065.1"/>
    <property type="molecule type" value="Genomic_DNA"/>
</dbReference>
<keyword evidence="2" id="KW-1185">Reference proteome</keyword>
<protein>
    <submittedName>
        <fullName evidence="1">Uncharacterized protein</fullName>
    </submittedName>
</protein>
<dbReference type="Proteomes" id="UP001150266">
    <property type="component" value="Unassembled WGS sequence"/>
</dbReference>
<dbReference type="AlphaFoldDB" id="A0A9W9DEU2"/>
<reference evidence="1" key="1">
    <citation type="submission" date="2022-08" db="EMBL/GenBank/DDBJ databases">
        <title>A Global Phylogenomic Analysis of the Shiitake Genus Lentinula.</title>
        <authorList>
            <consortium name="DOE Joint Genome Institute"/>
            <person name="Sierra-Patev S."/>
            <person name="Min B."/>
            <person name="Naranjo-Ortiz M."/>
            <person name="Looney B."/>
            <person name="Konkel Z."/>
            <person name="Slot J.C."/>
            <person name="Sakamoto Y."/>
            <person name="Steenwyk J.L."/>
            <person name="Rokas A."/>
            <person name="Carro J."/>
            <person name="Camarero S."/>
            <person name="Ferreira P."/>
            <person name="Molpeceres G."/>
            <person name="Ruiz-Duenas F.J."/>
            <person name="Serrano A."/>
            <person name="Henrissat B."/>
            <person name="Drula E."/>
            <person name="Hughes K.W."/>
            <person name="Mata J.L."/>
            <person name="Ishikawa N.K."/>
            <person name="Vargas-Isla R."/>
            <person name="Ushijima S."/>
            <person name="Smith C.A."/>
            <person name="Ahrendt S."/>
            <person name="Andreopoulos W."/>
            <person name="He G."/>
            <person name="Labutti K."/>
            <person name="Lipzen A."/>
            <person name="Ng V."/>
            <person name="Riley R."/>
            <person name="Sandor L."/>
            <person name="Barry K."/>
            <person name="Martinez A.T."/>
            <person name="Xiao Y."/>
            <person name="Gibbons J.G."/>
            <person name="Terashima K."/>
            <person name="Grigoriev I.V."/>
            <person name="Hibbett D.S."/>
        </authorList>
    </citation>
    <scope>NUCLEOTIDE SEQUENCE</scope>
    <source>
        <strain evidence="1">JLM2183</strain>
    </source>
</reference>
<name>A0A9W9DEU2_9AGAR</name>
<evidence type="ECO:0000313" key="1">
    <source>
        <dbReference type="EMBL" id="KAJ4467065.1"/>
    </source>
</evidence>
<gene>
    <name evidence="1" type="ORF">J3R30DRAFT_3411935</name>
</gene>
<comment type="caution">
    <text evidence="1">The sequence shown here is derived from an EMBL/GenBank/DDBJ whole genome shotgun (WGS) entry which is preliminary data.</text>
</comment>
<accession>A0A9W9DEU2</accession>
<evidence type="ECO:0000313" key="2">
    <source>
        <dbReference type="Proteomes" id="UP001150266"/>
    </source>
</evidence>